<dbReference type="InterPro" id="IPR002109">
    <property type="entry name" value="Glutaredoxin"/>
</dbReference>
<dbReference type="eggNOG" id="KOG1752">
    <property type="taxonomic scope" value="Eukaryota"/>
</dbReference>
<accession>A0A024TGS9</accession>
<sequence length="432" mass="47022">MLPHHRGGRGKAGSRIPTATYIKYGGIGIFTLLCIKFLFFVDPLSTEDLLSFETKTMYQFTTKYGNFTVELFPKHAPLTVEHFEQLIASGFYKENTGFYRAEPGFVVQGGGFVHDKLSPLGNIPVEYSLPSEERMVVLARNKDAMSGNTEFSIMLTDNSAINSPQGTSPGFTAFGRIYSGYPSVVAMANDMAPGYLAKRNKDQVVPFTSIEKVSKLAPTTTELRAISDAIYDAMATPFSVVMFSKTTCPYCKQAKLTLKDIGAEVHVVELDLLPPAVASQYQDVLHAYTGRRTVPNILIHSKSIGGGDDIEDLNNAGKLVPLVQASGALAKQGVILESLRKHPLVVFTKSYDPYSQEVQEVLKLVGAVPHAIEIDTHPNGDAILHYLIKMTGRKTTPNVFVGGKTIGGCDDTKQLHATGELTLLLQQAGALK</sequence>
<dbReference type="STRING" id="157072.A0A024TGS9"/>
<dbReference type="InterPro" id="IPR002130">
    <property type="entry name" value="Cyclophilin-type_PPIase_dom"/>
</dbReference>
<dbReference type="PANTHER" id="PTHR45694">
    <property type="entry name" value="GLUTAREDOXIN 2"/>
    <property type="match status" value="1"/>
</dbReference>
<dbReference type="CDD" id="cd03419">
    <property type="entry name" value="GRX_GRXh_1_2_like"/>
    <property type="match status" value="2"/>
</dbReference>
<dbReference type="Pfam" id="PF00160">
    <property type="entry name" value="Pro_isomerase"/>
    <property type="match status" value="1"/>
</dbReference>
<dbReference type="Pfam" id="PF00462">
    <property type="entry name" value="Glutaredoxin"/>
    <property type="match status" value="2"/>
</dbReference>
<dbReference type="GO" id="GO:0005801">
    <property type="term" value="C:cis-Golgi network"/>
    <property type="evidence" value="ECO:0007669"/>
    <property type="project" value="TreeGrafter"/>
</dbReference>
<dbReference type="InterPro" id="IPR011767">
    <property type="entry name" value="GLR_AS"/>
</dbReference>
<feature type="domain" description="PPIase cyclophilin-type" evidence="4">
    <location>
        <begin position="65"/>
        <end position="189"/>
    </location>
</feature>
<dbReference type="RefSeq" id="XP_008878237.1">
    <property type="nucleotide sequence ID" value="XM_008880015.1"/>
</dbReference>
<dbReference type="EMBL" id="KI913994">
    <property type="protein sequence ID" value="ETV93215.1"/>
    <property type="molecule type" value="Genomic_DNA"/>
</dbReference>
<evidence type="ECO:0000259" key="4">
    <source>
        <dbReference type="PROSITE" id="PS50072"/>
    </source>
</evidence>
<keyword evidence="3" id="KW-0472">Membrane</keyword>
<keyword evidence="1" id="KW-1015">Disulfide bond</keyword>
<dbReference type="PRINTS" id="PR00160">
    <property type="entry name" value="GLUTAREDOXIN"/>
</dbReference>
<dbReference type="InterPro" id="IPR036249">
    <property type="entry name" value="Thioredoxin-like_sf"/>
</dbReference>
<dbReference type="Gene3D" id="2.40.100.10">
    <property type="entry name" value="Cyclophilin-like"/>
    <property type="match status" value="1"/>
</dbReference>
<evidence type="ECO:0000313" key="6">
    <source>
        <dbReference type="EMBL" id="ETV93215.1"/>
    </source>
</evidence>
<reference evidence="5" key="1">
    <citation type="submission" date="2013-12" db="EMBL/GenBank/DDBJ databases">
        <title>The Genome Sequence of Aphanomyces invadans NJM9701.</title>
        <authorList>
            <consortium name="The Broad Institute Genomics Platform"/>
            <person name="Russ C."/>
            <person name="Tyler B."/>
            <person name="van West P."/>
            <person name="Dieguez-Uribeondo J."/>
            <person name="Young S.K."/>
            <person name="Zeng Q."/>
            <person name="Gargeya S."/>
            <person name="Fitzgerald M."/>
            <person name="Abouelleil A."/>
            <person name="Alvarado L."/>
            <person name="Chapman S.B."/>
            <person name="Gainer-Dewar J."/>
            <person name="Goldberg J."/>
            <person name="Griggs A."/>
            <person name="Gujja S."/>
            <person name="Hansen M."/>
            <person name="Howarth C."/>
            <person name="Imamovic A."/>
            <person name="Ireland A."/>
            <person name="Larimer J."/>
            <person name="McCowan C."/>
            <person name="Murphy C."/>
            <person name="Pearson M."/>
            <person name="Poon T.W."/>
            <person name="Priest M."/>
            <person name="Roberts A."/>
            <person name="Saif S."/>
            <person name="Shea T."/>
            <person name="Sykes S."/>
            <person name="Wortman J."/>
            <person name="Nusbaum C."/>
            <person name="Birren B."/>
        </authorList>
    </citation>
    <scope>NUCLEOTIDE SEQUENCE [LARGE SCALE GENOMIC DNA]</scope>
    <source>
        <strain evidence="5">NJM9701</strain>
    </source>
</reference>
<feature type="transmembrane region" description="Helical" evidence="3">
    <location>
        <begin position="21"/>
        <end position="41"/>
    </location>
</feature>
<proteinExistence type="predicted"/>
<dbReference type="GO" id="GO:0005796">
    <property type="term" value="C:Golgi lumen"/>
    <property type="evidence" value="ECO:0007669"/>
    <property type="project" value="TreeGrafter"/>
</dbReference>
<evidence type="ECO:0000256" key="3">
    <source>
        <dbReference type="SAM" id="Phobius"/>
    </source>
</evidence>
<protein>
    <submittedName>
        <fullName evidence="5 6">Glutaredoxin</fullName>
    </submittedName>
</protein>
<dbReference type="GO" id="GO:0034599">
    <property type="term" value="P:cellular response to oxidative stress"/>
    <property type="evidence" value="ECO:0007669"/>
    <property type="project" value="TreeGrafter"/>
</dbReference>
<keyword evidence="3" id="KW-0812">Transmembrane</keyword>
<dbReference type="RefSeq" id="XP_008878236.1">
    <property type="nucleotide sequence ID" value="XM_008880014.1"/>
</dbReference>
<dbReference type="OrthoDB" id="418495at2759"/>
<dbReference type="InterPro" id="IPR029000">
    <property type="entry name" value="Cyclophilin-like_dom_sf"/>
</dbReference>
<dbReference type="PROSITE" id="PS50072">
    <property type="entry name" value="CSA_PPIASE_2"/>
    <property type="match status" value="1"/>
</dbReference>
<evidence type="ECO:0000313" key="5">
    <source>
        <dbReference type="EMBL" id="ETV93214.1"/>
    </source>
</evidence>
<dbReference type="GO" id="GO:0003755">
    <property type="term" value="F:peptidyl-prolyl cis-trans isomerase activity"/>
    <property type="evidence" value="ECO:0007669"/>
    <property type="project" value="InterPro"/>
</dbReference>
<dbReference type="VEuPathDB" id="FungiDB:H310_12812"/>
<dbReference type="GO" id="GO:0015038">
    <property type="term" value="F:glutathione disulfide oxidoreductase activity"/>
    <property type="evidence" value="ECO:0007669"/>
    <property type="project" value="TreeGrafter"/>
</dbReference>
<dbReference type="Gene3D" id="3.40.30.10">
    <property type="entry name" value="Glutaredoxin"/>
    <property type="match status" value="2"/>
</dbReference>
<dbReference type="AlphaFoldDB" id="A0A024TGS9"/>
<dbReference type="SUPFAM" id="SSF50891">
    <property type="entry name" value="Cyclophilin-like"/>
    <property type="match status" value="1"/>
</dbReference>
<dbReference type="PROSITE" id="PS00195">
    <property type="entry name" value="GLUTAREDOXIN_1"/>
    <property type="match status" value="1"/>
</dbReference>
<keyword evidence="2" id="KW-0676">Redox-active center</keyword>
<organism evidence="5">
    <name type="scientific">Aphanomyces invadans</name>
    <dbReference type="NCBI Taxonomy" id="157072"/>
    <lineage>
        <taxon>Eukaryota</taxon>
        <taxon>Sar</taxon>
        <taxon>Stramenopiles</taxon>
        <taxon>Oomycota</taxon>
        <taxon>Saprolegniomycetes</taxon>
        <taxon>Saprolegniales</taxon>
        <taxon>Verrucalvaceae</taxon>
        <taxon>Aphanomyces</taxon>
    </lineage>
</organism>
<dbReference type="InterPro" id="IPR014025">
    <property type="entry name" value="Glutaredoxin_subgr"/>
</dbReference>
<dbReference type="SUPFAM" id="SSF52833">
    <property type="entry name" value="Thioredoxin-like"/>
    <property type="match status" value="2"/>
</dbReference>
<gene>
    <name evidence="5" type="ORF">H310_12812</name>
</gene>
<dbReference type="EMBL" id="KI913994">
    <property type="protein sequence ID" value="ETV93214.1"/>
    <property type="molecule type" value="Genomic_DNA"/>
</dbReference>
<dbReference type="PANTHER" id="PTHR45694:SF5">
    <property type="entry name" value="GLUTAREDOXIN 2"/>
    <property type="match status" value="1"/>
</dbReference>
<evidence type="ECO:0000256" key="1">
    <source>
        <dbReference type="ARBA" id="ARBA00023157"/>
    </source>
</evidence>
<dbReference type="PROSITE" id="PS51354">
    <property type="entry name" value="GLUTAREDOXIN_2"/>
    <property type="match status" value="2"/>
</dbReference>
<keyword evidence="3" id="KW-1133">Transmembrane helix</keyword>
<name>A0A024TGS9_9STRA</name>
<evidence type="ECO:0000256" key="2">
    <source>
        <dbReference type="ARBA" id="ARBA00023284"/>
    </source>
</evidence>
<dbReference type="GeneID" id="20089862"/>